<dbReference type="Gene3D" id="3.40.640.10">
    <property type="entry name" value="Type I PLP-dependent aspartate aminotransferase-like (Major domain)"/>
    <property type="match status" value="1"/>
</dbReference>
<evidence type="ECO:0000256" key="1">
    <source>
        <dbReference type="ARBA" id="ARBA00001933"/>
    </source>
</evidence>
<dbReference type="STRING" id="315358.SERIO_v1c06070"/>
<evidence type="ECO:0000256" key="4">
    <source>
        <dbReference type="ARBA" id="ARBA00023239"/>
    </source>
</evidence>
<name>A0A0H3XHJ0_9MOLU</name>
<dbReference type="GO" id="GO:0030170">
    <property type="term" value="F:pyridoxal phosphate binding"/>
    <property type="evidence" value="ECO:0007669"/>
    <property type="project" value="InterPro"/>
</dbReference>
<dbReference type="InterPro" id="IPR015421">
    <property type="entry name" value="PyrdxlP-dep_Trfase_major"/>
</dbReference>
<organism evidence="7 8">
    <name type="scientific">Spiroplasma eriocheiris</name>
    <dbReference type="NCBI Taxonomy" id="315358"/>
    <lineage>
        <taxon>Bacteria</taxon>
        <taxon>Bacillati</taxon>
        <taxon>Mycoplasmatota</taxon>
        <taxon>Mollicutes</taxon>
        <taxon>Entomoplasmatales</taxon>
        <taxon>Spiroplasmataceae</taxon>
        <taxon>Spiroplasma</taxon>
    </lineage>
</organism>
<dbReference type="InterPro" id="IPR015422">
    <property type="entry name" value="PyrdxlP-dep_Trfase_small"/>
</dbReference>
<dbReference type="InterPro" id="IPR004839">
    <property type="entry name" value="Aminotransferase_I/II_large"/>
</dbReference>
<dbReference type="PATRIC" id="fig|743698.3.peg.607"/>
<evidence type="ECO:0000256" key="2">
    <source>
        <dbReference type="ARBA" id="ARBA00012224"/>
    </source>
</evidence>
<dbReference type="AlphaFoldDB" id="A0A0H3XHJ0"/>
<dbReference type="GO" id="GO:0047804">
    <property type="term" value="F:cysteine-S-conjugate beta-lyase activity"/>
    <property type="evidence" value="ECO:0007669"/>
    <property type="project" value="UniProtKB-EC"/>
</dbReference>
<dbReference type="InterPro" id="IPR015424">
    <property type="entry name" value="PyrdxlP-dep_Trfase"/>
</dbReference>
<evidence type="ECO:0000259" key="6">
    <source>
        <dbReference type="Pfam" id="PF00155"/>
    </source>
</evidence>
<dbReference type="PANTHER" id="PTHR43525:SF1">
    <property type="entry name" value="PROTEIN MALY"/>
    <property type="match status" value="1"/>
</dbReference>
<reference evidence="8" key="2">
    <citation type="submission" date="2015-06" db="EMBL/GenBank/DDBJ databases">
        <title>Complete genome sequence of Spiroplasma eriocheiris TDA-040725-5 (DSM 21848).</title>
        <authorList>
            <person name="Lo W.-S."/>
            <person name="Kuo C.-H."/>
        </authorList>
    </citation>
    <scope>NUCLEOTIDE SEQUENCE [LARGE SCALE GENOMIC DNA]</scope>
    <source>
        <strain evidence="8">TDA-040725-5</strain>
    </source>
</reference>
<accession>A0A0H3XHJ0</accession>
<feature type="domain" description="Aminotransferase class I/classII large" evidence="6">
    <location>
        <begin position="40"/>
        <end position="375"/>
    </location>
</feature>
<dbReference type="InterPro" id="IPR051798">
    <property type="entry name" value="Class-II_PLP-Dep_Aminotrans"/>
</dbReference>
<evidence type="ECO:0000256" key="3">
    <source>
        <dbReference type="ARBA" id="ARBA00022898"/>
    </source>
</evidence>
<keyword evidence="3" id="KW-0663">Pyridoxal phosphate</keyword>
<keyword evidence="4 7" id="KW-0456">Lyase</keyword>
<dbReference type="Proteomes" id="UP000035661">
    <property type="component" value="Chromosome"/>
</dbReference>
<evidence type="ECO:0000313" key="7">
    <source>
        <dbReference type="EMBL" id="AKM54178.1"/>
    </source>
</evidence>
<dbReference type="Gene3D" id="3.90.1150.10">
    <property type="entry name" value="Aspartate Aminotransferase, domain 1"/>
    <property type="match status" value="1"/>
</dbReference>
<comment type="similarity">
    <text evidence="5">Belongs to the class-II pyridoxal-phosphate-dependent aminotransferase family. MalY/PatB cystathionine beta-lyase subfamily.</text>
</comment>
<dbReference type="PANTHER" id="PTHR43525">
    <property type="entry name" value="PROTEIN MALY"/>
    <property type="match status" value="1"/>
</dbReference>
<dbReference type="EC" id="4.4.1.13" evidence="2"/>
<gene>
    <name evidence="7" type="primary">patB</name>
    <name evidence="7" type="ORF">SERIO_v1c06070</name>
</gene>
<dbReference type="EMBL" id="CP011856">
    <property type="protein sequence ID" value="AKM54178.1"/>
    <property type="molecule type" value="Genomic_DNA"/>
</dbReference>
<reference evidence="7 8" key="1">
    <citation type="journal article" date="2015" name="Genome Biol. Evol.">
        <title>Found and Lost: The Fates of Horizontally Acquired Genes in Arthropod-Symbiotic Spiroplasma.</title>
        <authorList>
            <person name="Lo W.S."/>
            <person name="Gasparich G.E."/>
            <person name="Kuo C.H."/>
        </authorList>
    </citation>
    <scope>NUCLEOTIDE SEQUENCE [LARGE SCALE GENOMIC DNA]</scope>
    <source>
        <strain evidence="8">TDA-040725-5</strain>
    </source>
</reference>
<dbReference type="Pfam" id="PF00155">
    <property type="entry name" value="Aminotran_1_2"/>
    <property type="match status" value="1"/>
</dbReference>
<sequence>MKLLECNRELRKELHECRRYHDYHGEDWLFMTVADGDFKLTPAIREALINKVDAGNLVYSYFDEQLYQAIKNWYLKRYNLELKLEEIIHGNGVMHLMQVGIETFSAPGDGVIIQTPVYEPFLEVIEHKKRKVIMNKLIYNSKAQHYEIDFKDLEEKLKDPVNKILILCSPHNPVGRVWTETELQNIYQLVKKYNKIIISDEIWQDIVYQPYHHHPMFSMEKDSNSDVPIITLSSQGKTYNLGGLQYGYAIIKDPEIRIKFAEMLQAQIHYASNNVLTSIAVCSGYNDPEAYEWYQEYLSALWTNYQYIKNELEKHTKIKVINSEGTYLVWLDLSFYCQDDKDVTKYLNQARILANEGIDYGQEYCQFVRINYATHFIHIKSCVERLVRVFSSSEGEMK</sequence>
<comment type="cofactor">
    <cofactor evidence="1">
        <name>pyridoxal 5'-phosphate</name>
        <dbReference type="ChEBI" id="CHEBI:597326"/>
    </cofactor>
</comment>
<dbReference type="RefSeq" id="WP_047791412.1">
    <property type="nucleotide sequence ID" value="NZ_CP011856.1"/>
</dbReference>
<keyword evidence="8" id="KW-1185">Reference proteome</keyword>
<dbReference type="CDD" id="cd00609">
    <property type="entry name" value="AAT_like"/>
    <property type="match status" value="1"/>
</dbReference>
<dbReference type="KEGG" id="seri:SERIO_v1c06070"/>
<evidence type="ECO:0000256" key="5">
    <source>
        <dbReference type="ARBA" id="ARBA00037974"/>
    </source>
</evidence>
<dbReference type="SUPFAM" id="SSF53383">
    <property type="entry name" value="PLP-dependent transferases"/>
    <property type="match status" value="1"/>
</dbReference>
<proteinExistence type="inferred from homology"/>
<protein>
    <recommendedName>
        <fullName evidence="2">cysteine-S-conjugate beta-lyase</fullName>
        <ecNumber evidence="2">4.4.1.13</ecNumber>
    </recommendedName>
</protein>
<evidence type="ECO:0000313" key="8">
    <source>
        <dbReference type="Proteomes" id="UP000035661"/>
    </source>
</evidence>